<gene>
    <name evidence="1" type="ORF">IAA62_02450</name>
</gene>
<name>A0A9D1NE22_9FIRM</name>
<sequence length="62" mass="7273">MTNEDLILLKFYRIADLASDSSFKSESVTSNLKNEEEKELIRILDKIEQGILMCPKRRSQRK</sequence>
<comment type="caution">
    <text evidence="1">The sequence shown here is derived from an EMBL/GenBank/DDBJ whole genome shotgun (WGS) entry which is preliminary data.</text>
</comment>
<evidence type="ECO:0000313" key="2">
    <source>
        <dbReference type="Proteomes" id="UP000886861"/>
    </source>
</evidence>
<evidence type="ECO:0000313" key="1">
    <source>
        <dbReference type="EMBL" id="HIV01397.1"/>
    </source>
</evidence>
<dbReference type="AlphaFoldDB" id="A0A9D1NE22"/>
<proteinExistence type="predicted"/>
<dbReference type="Proteomes" id="UP000886861">
    <property type="component" value="Unassembled WGS sequence"/>
</dbReference>
<reference evidence="1" key="1">
    <citation type="submission" date="2020-10" db="EMBL/GenBank/DDBJ databases">
        <authorList>
            <person name="Gilroy R."/>
        </authorList>
    </citation>
    <scope>NUCLEOTIDE SEQUENCE</scope>
    <source>
        <strain evidence="1">CHK186-9395</strain>
    </source>
</reference>
<accession>A0A9D1NE22</accession>
<dbReference type="EMBL" id="DVOJ01000008">
    <property type="protein sequence ID" value="HIV01397.1"/>
    <property type="molecule type" value="Genomic_DNA"/>
</dbReference>
<reference evidence="1" key="2">
    <citation type="journal article" date="2021" name="PeerJ">
        <title>Extensive microbial diversity within the chicken gut microbiome revealed by metagenomics and culture.</title>
        <authorList>
            <person name="Gilroy R."/>
            <person name="Ravi A."/>
            <person name="Getino M."/>
            <person name="Pursley I."/>
            <person name="Horton D.L."/>
            <person name="Alikhan N.F."/>
            <person name="Baker D."/>
            <person name="Gharbi K."/>
            <person name="Hall N."/>
            <person name="Watson M."/>
            <person name="Adriaenssens E.M."/>
            <person name="Foster-Nyarko E."/>
            <person name="Jarju S."/>
            <person name="Secka A."/>
            <person name="Antonio M."/>
            <person name="Oren A."/>
            <person name="Chaudhuri R.R."/>
            <person name="La Ragione R."/>
            <person name="Hildebrand F."/>
            <person name="Pallen M.J."/>
        </authorList>
    </citation>
    <scope>NUCLEOTIDE SEQUENCE</scope>
    <source>
        <strain evidence="1">CHK186-9395</strain>
    </source>
</reference>
<organism evidence="1 2">
    <name type="scientific">Candidatus Caccopulliclostridium gallistercoris</name>
    <dbReference type="NCBI Taxonomy" id="2840719"/>
    <lineage>
        <taxon>Bacteria</taxon>
        <taxon>Bacillati</taxon>
        <taxon>Bacillota</taxon>
        <taxon>Clostridia</taxon>
        <taxon>Candidatus Caccopulliclostridium</taxon>
    </lineage>
</organism>
<protein>
    <submittedName>
        <fullName evidence="1">Uncharacterized protein</fullName>
    </submittedName>
</protein>